<dbReference type="Proteomes" id="UP001207918">
    <property type="component" value="Unassembled WGS sequence"/>
</dbReference>
<protein>
    <submittedName>
        <fullName evidence="3">Amidohydrolase family protein</fullName>
    </submittedName>
</protein>
<accession>A0ABT3PTI0</accession>
<dbReference type="PANTHER" id="PTHR43569:SF2">
    <property type="entry name" value="AMIDOHYDROLASE-RELATED DOMAIN-CONTAINING PROTEIN"/>
    <property type="match status" value="1"/>
</dbReference>
<dbReference type="Gene3D" id="3.20.20.140">
    <property type="entry name" value="Metal-dependent hydrolases"/>
    <property type="match status" value="1"/>
</dbReference>
<keyword evidence="4" id="KW-1185">Reference proteome</keyword>
<organism evidence="3 4">
    <name type="scientific">Fodinibius salsisoli</name>
    <dbReference type="NCBI Taxonomy" id="2820877"/>
    <lineage>
        <taxon>Bacteria</taxon>
        <taxon>Pseudomonadati</taxon>
        <taxon>Balneolota</taxon>
        <taxon>Balneolia</taxon>
        <taxon>Balneolales</taxon>
        <taxon>Balneolaceae</taxon>
        <taxon>Fodinibius</taxon>
    </lineage>
</organism>
<dbReference type="Pfam" id="PF04909">
    <property type="entry name" value="Amidohydro_2"/>
    <property type="match status" value="1"/>
</dbReference>
<comment type="similarity">
    <text evidence="1">Belongs to the metallo-dependent hydrolases superfamily.</text>
</comment>
<dbReference type="InterPro" id="IPR052350">
    <property type="entry name" value="Metallo-dep_Lactonases"/>
</dbReference>
<dbReference type="InterPro" id="IPR006680">
    <property type="entry name" value="Amidohydro-rel"/>
</dbReference>
<sequence>MKKIDAHQHFWNYDVDKHGWINEEMKKLRRDFMPPDLKKLLDNEKVEGCVAVQADQSEEETRFLLDLQSKYSFIKGVVGWLDIAADSFPKKLEHYSRNPALKGLRHIVQDEPDDRFLLRPNFLKGIQMLDDYGLTYDILIYERQLPATIEFVNHFPGQSFVLDHIGKPKIKAKVIDPWEEGARELAQHDNIYCKISGLVTEADWHNWTAEDLKPYLDIIFDAFGPERLMFGSDWPVCTLAAEYSEVIAGVQEYIKVYSEEEQAMVMGGNTQKFYDL</sequence>
<proteinExistence type="inferred from homology"/>
<dbReference type="EMBL" id="JAGGJA010000024">
    <property type="protein sequence ID" value="MCW9709174.1"/>
    <property type="molecule type" value="Genomic_DNA"/>
</dbReference>
<evidence type="ECO:0000313" key="3">
    <source>
        <dbReference type="EMBL" id="MCW9709174.1"/>
    </source>
</evidence>
<reference evidence="3 4" key="1">
    <citation type="submission" date="2021-03" db="EMBL/GenBank/DDBJ databases">
        <title>Aliifodinibius sp. nov., a new bacterium isolated from saline soil.</title>
        <authorList>
            <person name="Galisteo C."/>
            <person name="De La Haba R."/>
            <person name="Sanchez-Porro C."/>
            <person name="Ventosa A."/>
        </authorList>
    </citation>
    <scope>NUCLEOTIDE SEQUENCE [LARGE SCALE GENOMIC DNA]</scope>
    <source>
        <strain evidence="3 4">1BSP15-2V2</strain>
    </source>
</reference>
<dbReference type="InterPro" id="IPR032466">
    <property type="entry name" value="Metal_Hydrolase"/>
</dbReference>
<evidence type="ECO:0000313" key="4">
    <source>
        <dbReference type="Proteomes" id="UP001207918"/>
    </source>
</evidence>
<evidence type="ECO:0000259" key="2">
    <source>
        <dbReference type="Pfam" id="PF04909"/>
    </source>
</evidence>
<evidence type="ECO:0000256" key="1">
    <source>
        <dbReference type="ARBA" id="ARBA00038310"/>
    </source>
</evidence>
<dbReference type="RefSeq" id="WP_265768048.1">
    <property type="nucleotide sequence ID" value="NZ_JAGGJA010000024.1"/>
</dbReference>
<comment type="caution">
    <text evidence="3">The sequence shown here is derived from an EMBL/GenBank/DDBJ whole genome shotgun (WGS) entry which is preliminary data.</text>
</comment>
<gene>
    <name evidence="3" type="ORF">J6I44_20095</name>
</gene>
<dbReference type="SUPFAM" id="SSF51556">
    <property type="entry name" value="Metallo-dependent hydrolases"/>
    <property type="match status" value="1"/>
</dbReference>
<dbReference type="PANTHER" id="PTHR43569">
    <property type="entry name" value="AMIDOHYDROLASE"/>
    <property type="match status" value="1"/>
</dbReference>
<feature type="domain" description="Amidohydrolase-related" evidence="2">
    <location>
        <begin position="4"/>
        <end position="276"/>
    </location>
</feature>
<name>A0ABT3PTI0_9BACT</name>